<evidence type="ECO:0008006" key="4">
    <source>
        <dbReference type="Google" id="ProtNLM"/>
    </source>
</evidence>
<dbReference type="InterPro" id="IPR007820">
    <property type="entry name" value="AbrB_fam"/>
</dbReference>
<feature type="transmembrane region" description="Helical" evidence="1">
    <location>
        <begin position="76"/>
        <end position="95"/>
    </location>
</feature>
<dbReference type="GO" id="GO:0010468">
    <property type="term" value="P:regulation of gene expression"/>
    <property type="evidence" value="ECO:0007669"/>
    <property type="project" value="InterPro"/>
</dbReference>
<feature type="transmembrane region" description="Helical" evidence="1">
    <location>
        <begin position="223"/>
        <end position="244"/>
    </location>
</feature>
<dbReference type="GO" id="GO:0016020">
    <property type="term" value="C:membrane"/>
    <property type="evidence" value="ECO:0007669"/>
    <property type="project" value="InterPro"/>
</dbReference>
<feature type="transmembrane region" description="Helical" evidence="1">
    <location>
        <begin position="101"/>
        <end position="122"/>
    </location>
</feature>
<feature type="transmembrane region" description="Helical" evidence="1">
    <location>
        <begin position="250"/>
        <end position="268"/>
    </location>
</feature>
<reference evidence="2 3" key="1">
    <citation type="submission" date="2019-03" db="EMBL/GenBank/DDBJ databases">
        <title>Genomic Encyclopedia of Type Strains, Phase IV (KMG-IV): sequencing the most valuable type-strain genomes for metagenomic binning, comparative biology and taxonomic classification.</title>
        <authorList>
            <person name="Goeker M."/>
        </authorList>
    </citation>
    <scope>NUCLEOTIDE SEQUENCE [LARGE SCALE GENOMIC DNA]</scope>
    <source>
        <strain evidence="2 3">DSM 5604</strain>
    </source>
</reference>
<dbReference type="OrthoDB" id="7157734at2"/>
<sequence length="367" mass="39762">MSRSNALSPQASQSKPSTNKNKWWYWVALFLCSGVLVAAMEYVHAPAAFLLGPMIAAIALVVSNHPMSLPAIPFRLAQVMVGLMMASHLPISTFADISAQWPAFIFGTLMTMVASGLVGVVLTKSKLLPGTTAIWGTSPGAAGVMTIMSEHYKADMRLVAVMQYTRVAFCALAAMLTAGLLVDSEVLQNIPHQWSVISWSSFWMTLITALVCLALASRFSVPGGFLLIPMFTGFCLQSLGWLTLDLPESLLVVAFAIMGWGIGFRFSPDVLRHALRVFPYILLSIGFLLLMNALVAWILTLWIDIDFLSAFLGTSPGGADSVAIIAASIPVDTSFVMTMQVSRFLLVMIAGPLLAQWLSRSFMEKSD</sequence>
<organism evidence="2 3">
    <name type="scientific">Marinomonas communis</name>
    <dbReference type="NCBI Taxonomy" id="28254"/>
    <lineage>
        <taxon>Bacteria</taxon>
        <taxon>Pseudomonadati</taxon>
        <taxon>Pseudomonadota</taxon>
        <taxon>Gammaproteobacteria</taxon>
        <taxon>Oceanospirillales</taxon>
        <taxon>Oceanospirillaceae</taxon>
        <taxon>Marinomonas</taxon>
    </lineage>
</organism>
<proteinExistence type="predicted"/>
<dbReference type="PANTHER" id="PTHR38457">
    <property type="entry name" value="REGULATOR ABRB-RELATED"/>
    <property type="match status" value="1"/>
</dbReference>
<accession>A0A4R6XIY2</accession>
<keyword evidence="1" id="KW-1133">Transmembrane helix</keyword>
<feature type="transmembrane region" description="Helical" evidence="1">
    <location>
        <begin position="158"/>
        <end position="182"/>
    </location>
</feature>
<evidence type="ECO:0000256" key="1">
    <source>
        <dbReference type="SAM" id="Phobius"/>
    </source>
</evidence>
<dbReference type="PIRSF" id="PIRSF038991">
    <property type="entry name" value="Protein_AbrB"/>
    <property type="match status" value="1"/>
</dbReference>
<feature type="transmembrane region" description="Helical" evidence="1">
    <location>
        <begin position="23"/>
        <end position="40"/>
    </location>
</feature>
<evidence type="ECO:0000313" key="2">
    <source>
        <dbReference type="EMBL" id="TDR15898.1"/>
    </source>
</evidence>
<dbReference type="NCBIfam" id="TIGR03082">
    <property type="entry name" value="Gneg_AbrB_dup"/>
    <property type="match status" value="2"/>
</dbReference>
<dbReference type="RefSeq" id="WP_133560693.1">
    <property type="nucleotide sequence ID" value="NZ_SNZA01000001.1"/>
</dbReference>
<feature type="transmembrane region" description="Helical" evidence="1">
    <location>
        <begin position="194"/>
        <end position="216"/>
    </location>
</feature>
<gene>
    <name evidence="2" type="ORF">C8D85_1277</name>
</gene>
<feature type="transmembrane region" description="Helical" evidence="1">
    <location>
        <begin position="280"/>
        <end position="303"/>
    </location>
</feature>
<feature type="transmembrane region" description="Helical" evidence="1">
    <location>
        <begin position="341"/>
        <end position="358"/>
    </location>
</feature>
<keyword evidence="1" id="KW-0812">Transmembrane</keyword>
<feature type="transmembrane region" description="Helical" evidence="1">
    <location>
        <begin position="46"/>
        <end position="64"/>
    </location>
</feature>
<dbReference type="Proteomes" id="UP000295729">
    <property type="component" value="Unassembled WGS sequence"/>
</dbReference>
<name>A0A4R6XIY2_9GAMM</name>
<comment type="caution">
    <text evidence="2">The sequence shown here is derived from an EMBL/GenBank/DDBJ whole genome shotgun (WGS) entry which is preliminary data.</text>
</comment>
<dbReference type="InterPro" id="IPR017516">
    <property type="entry name" value="AbrB_dup"/>
</dbReference>
<evidence type="ECO:0000313" key="3">
    <source>
        <dbReference type="Proteomes" id="UP000295729"/>
    </source>
</evidence>
<keyword evidence="1" id="KW-0472">Membrane</keyword>
<keyword evidence="3" id="KW-1185">Reference proteome</keyword>
<dbReference type="EMBL" id="SNZA01000001">
    <property type="protein sequence ID" value="TDR15898.1"/>
    <property type="molecule type" value="Genomic_DNA"/>
</dbReference>
<protein>
    <recommendedName>
        <fullName evidence="4">AbrB family transcriptional regulator</fullName>
    </recommendedName>
</protein>
<dbReference type="PANTHER" id="PTHR38457:SF1">
    <property type="entry name" value="REGULATOR ABRB-RELATED"/>
    <property type="match status" value="1"/>
</dbReference>
<dbReference type="AlphaFoldDB" id="A0A4R6XIY2"/>
<dbReference type="Pfam" id="PF05145">
    <property type="entry name" value="AbrB"/>
    <property type="match status" value="1"/>
</dbReference>